<evidence type="ECO:0000313" key="2">
    <source>
        <dbReference type="EMBL" id="KHJ88853.1"/>
    </source>
</evidence>
<organism evidence="2 3">
    <name type="scientific">Oesophagostomum dentatum</name>
    <name type="common">Nodular worm</name>
    <dbReference type="NCBI Taxonomy" id="61180"/>
    <lineage>
        <taxon>Eukaryota</taxon>
        <taxon>Metazoa</taxon>
        <taxon>Ecdysozoa</taxon>
        <taxon>Nematoda</taxon>
        <taxon>Chromadorea</taxon>
        <taxon>Rhabditida</taxon>
        <taxon>Rhabditina</taxon>
        <taxon>Rhabditomorpha</taxon>
        <taxon>Strongyloidea</taxon>
        <taxon>Strongylidae</taxon>
        <taxon>Oesophagostomum</taxon>
    </lineage>
</organism>
<keyword evidence="1" id="KW-0732">Signal</keyword>
<evidence type="ECO:0000256" key="1">
    <source>
        <dbReference type="SAM" id="SignalP"/>
    </source>
</evidence>
<feature type="chain" id="PRO_5002064981" evidence="1">
    <location>
        <begin position="19"/>
        <end position="60"/>
    </location>
</feature>
<proteinExistence type="predicted"/>
<reference evidence="2 3" key="1">
    <citation type="submission" date="2014-03" db="EMBL/GenBank/DDBJ databases">
        <title>Draft genome of the hookworm Oesophagostomum dentatum.</title>
        <authorList>
            <person name="Mitreva M."/>
        </authorList>
    </citation>
    <scope>NUCLEOTIDE SEQUENCE [LARGE SCALE GENOMIC DNA]</scope>
    <source>
        <strain evidence="2 3">OD-Hann</strain>
    </source>
</reference>
<feature type="signal peptide" evidence="1">
    <location>
        <begin position="1"/>
        <end position="18"/>
    </location>
</feature>
<feature type="non-terminal residue" evidence="2">
    <location>
        <position position="60"/>
    </location>
</feature>
<gene>
    <name evidence="2" type="ORF">OESDEN_11343</name>
</gene>
<dbReference type="EMBL" id="KN555093">
    <property type="protein sequence ID" value="KHJ88853.1"/>
    <property type="molecule type" value="Genomic_DNA"/>
</dbReference>
<dbReference type="Proteomes" id="UP000053660">
    <property type="component" value="Unassembled WGS sequence"/>
</dbReference>
<protein>
    <submittedName>
        <fullName evidence="2">Uncharacterized protein</fullName>
    </submittedName>
</protein>
<sequence length="60" mass="6888">MSVVLFFVSMLAAQAFTAQQTDIGRRRDKRSAEPITVEVTTSLEYNPLKECFHQKQLKDL</sequence>
<keyword evidence="3" id="KW-1185">Reference proteome</keyword>
<accession>A0A0B1SU57</accession>
<dbReference type="AlphaFoldDB" id="A0A0B1SU57"/>
<name>A0A0B1SU57_OESDE</name>
<evidence type="ECO:0000313" key="3">
    <source>
        <dbReference type="Proteomes" id="UP000053660"/>
    </source>
</evidence>